<accession>A0AA88GYH1</accession>
<feature type="transmembrane region" description="Helical" evidence="2">
    <location>
        <begin position="472"/>
        <end position="495"/>
    </location>
</feature>
<feature type="transmembrane region" description="Helical" evidence="2">
    <location>
        <begin position="515"/>
        <end position="539"/>
    </location>
</feature>
<organism evidence="3 4">
    <name type="scientific">Naegleria lovaniensis</name>
    <name type="common">Amoeba</name>
    <dbReference type="NCBI Taxonomy" id="51637"/>
    <lineage>
        <taxon>Eukaryota</taxon>
        <taxon>Discoba</taxon>
        <taxon>Heterolobosea</taxon>
        <taxon>Tetramitia</taxon>
        <taxon>Eutetramitia</taxon>
        <taxon>Vahlkampfiidae</taxon>
        <taxon>Naegleria</taxon>
    </lineage>
</organism>
<feature type="transmembrane region" description="Helical" evidence="2">
    <location>
        <begin position="363"/>
        <end position="381"/>
    </location>
</feature>
<feature type="transmembrane region" description="Helical" evidence="2">
    <location>
        <begin position="240"/>
        <end position="262"/>
    </location>
</feature>
<keyword evidence="2" id="KW-0472">Membrane</keyword>
<sequence>MKANDNNEQQPFQSNSTSFQTLKDIPMVNQQQQQHKVEFNDEMFQPHHQAIKNDPSSHSDPNHHHYNSSSFVSDIITPPSQEPKDDDSLQTLEENINFTRQDTFNNFLLTQRHQEASIMNSENINDHTIIVNNPSHDELFHNNNDNPNTVPNKTTLQQLLKGKAVQSSASSLTIDVDRKYLTINGHSTLNQLIEIFLASTRKGTFIGDHKILTAFAGIISSIGLFSIFEKYNLSQSALYHLTSNAAIYTAFPLGGATIYLLIEDLYISLRNVNFDIGTLTELETISSLVKGHAALCVLLLLIDDIALHKKQLWKVEISNFGLAHNLELIKACFYFTSAFLLMNKIEISNPHIIEIFLQNGAKLIPISSLLILGLRSIGYYLNDPALSNILSKLYYYCLLILGVLGIISGFGFLTMETNRFYELIPVLSKPFCDDHPLIANTFQTVISSFVTLFGIESIQKHSGMNERTAQSVIQYIVSTHFGSFLISTGLVYYGVKAVEFSYPSLPIHSIQDSNVFSELLSTAINSLGLLSISSGVSLFGHVFDVEGFKGVLESSTSLIGALTLFFSGISITKHDVSIYRTDLTSLIQFNVDKGVVFKTFLDNLPTYKDSLSALAASLCALKGISLIIERITSRSFANWIYRMGYSLLISSICFYFGFRLCYDFWSPNVEALSIKSSLDPVVKLIACSLSSSLLFASGLKSLADMIQVPHVHTERTKPPSLFTPRKKSWNASLSFLDKCKYFTKKTLKQIHQTTCNAIEYVLSWTYYGVCKPILYHSRSHPITTLSGLGLSIGVFSYVNRLQFNQQQLQNQIHNLSKMGKLNK</sequence>
<feature type="transmembrane region" description="Helical" evidence="2">
    <location>
        <begin position="640"/>
        <end position="660"/>
    </location>
</feature>
<gene>
    <name evidence="3" type="ORF">C9374_009471</name>
</gene>
<comment type="caution">
    <text evidence="3">The sequence shown here is derived from an EMBL/GenBank/DDBJ whole genome shotgun (WGS) entry which is preliminary data.</text>
</comment>
<reference evidence="3 4" key="1">
    <citation type="journal article" date="2018" name="BMC Genomics">
        <title>The genome of Naegleria lovaniensis, the basis for a comparative approach to unravel pathogenicity factors of the human pathogenic amoeba N. fowleri.</title>
        <authorList>
            <person name="Liechti N."/>
            <person name="Schurch N."/>
            <person name="Bruggmann R."/>
            <person name="Wittwer M."/>
        </authorList>
    </citation>
    <scope>NUCLEOTIDE SEQUENCE [LARGE SCALE GENOMIC DNA]</scope>
    <source>
        <strain evidence="3 4">ATCC 30569</strain>
    </source>
</reference>
<evidence type="ECO:0000256" key="1">
    <source>
        <dbReference type="SAM" id="MobiDB-lite"/>
    </source>
</evidence>
<dbReference type="Proteomes" id="UP000816034">
    <property type="component" value="Unassembled WGS sequence"/>
</dbReference>
<keyword evidence="2" id="KW-1133">Transmembrane helix</keyword>
<feature type="transmembrane region" description="Helical" evidence="2">
    <location>
        <begin position="551"/>
        <end position="571"/>
    </location>
</feature>
<dbReference type="AlphaFoldDB" id="A0AA88GYH1"/>
<evidence type="ECO:0000313" key="4">
    <source>
        <dbReference type="Proteomes" id="UP000816034"/>
    </source>
</evidence>
<dbReference type="EMBL" id="PYSW02000003">
    <property type="protein sequence ID" value="KAG2392894.1"/>
    <property type="molecule type" value="Genomic_DNA"/>
</dbReference>
<proteinExistence type="predicted"/>
<dbReference type="RefSeq" id="XP_044554788.1">
    <property type="nucleotide sequence ID" value="XM_044699662.1"/>
</dbReference>
<dbReference type="GeneID" id="68101925"/>
<feature type="transmembrane region" description="Helical" evidence="2">
    <location>
        <begin position="211"/>
        <end position="228"/>
    </location>
</feature>
<feature type="region of interest" description="Disordered" evidence="1">
    <location>
        <begin position="49"/>
        <end position="87"/>
    </location>
</feature>
<keyword evidence="2" id="KW-0812">Transmembrane</keyword>
<keyword evidence="4" id="KW-1185">Reference proteome</keyword>
<feature type="transmembrane region" description="Helical" evidence="2">
    <location>
        <begin position="393"/>
        <end position="413"/>
    </location>
</feature>
<evidence type="ECO:0000313" key="3">
    <source>
        <dbReference type="EMBL" id="KAG2392894.1"/>
    </source>
</evidence>
<name>A0AA88GYH1_NAELO</name>
<evidence type="ECO:0000256" key="2">
    <source>
        <dbReference type="SAM" id="Phobius"/>
    </source>
</evidence>
<protein>
    <submittedName>
        <fullName evidence="3">Uncharacterized protein</fullName>
    </submittedName>
</protein>
<feature type="transmembrane region" description="Helical" evidence="2">
    <location>
        <begin position="610"/>
        <end position="628"/>
    </location>
</feature>
<feature type="transmembrane region" description="Helical" evidence="2">
    <location>
        <begin position="322"/>
        <end position="342"/>
    </location>
</feature>